<reference evidence="1 2" key="1">
    <citation type="submission" date="2020-10" db="EMBL/GenBank/DDBJ databases">
        <title>Eggerthella sp. nov., isolated from human feces.</title>
        <authorList>
            <person name="Yajun G."/>
        </authorList>
    </citation>
    <scope>NUCLEOTIDE SEQUENCE [LARGE SCALE GENOMIC DNA]</scope>
    <source>
        <strain evidence="1 2">HF-1101</strain>
    </source>
</reference>
<dbReference type="PROSITE" id="PS51186">
    <property type="entry name" value="GNAT"/>
    <property type="match status" value="1"/>
</dbReference>
<name>A0A6L7IP12_9ACTN</name>
<dbReference type="AlphaFoldDB" id="A0A6L7IP12"/>
<keyword evidence="1" id="KW-0808">Transferase</keyword>
<dbReference type="InterPro" id="IPR016181">
    <property type="entry name" value="Acyl_CoA_acyltransferase"/>
</dbReference>
<protein>
    <submittedName>
        <fullName evidence="1">GNAT family N-acetyltransferase</fullName>
    </submittedName>
</protein>
<dbReference type="GO" id="GO:0016747">
    <property type="term" value="F:acyltransferase activity, transferring groups other than amino-acyl groups"/>
    <property type="evidence" value="ECO:0007669"/>
    <property type="project" value="InterPro"/>
</dbReference>
<organism evidence="1 2">
    <name type="scientific">Eggerthella guodeyinii</name>
    <dbReference type="NCBI Taxonomy" id="2690837"/>
    <lineage>
        <taxon>Bacteria</taxon>
        <taxon>Bacillati</taxon>
        <taxon>Actinomycetota</taxon>
        <taxon>Coriobacteriia</taxon>
        <taxon>Eggerthellales</taxon>
        <taxon>Eggerthellaceae</taxon>
        <taxon>Eggerthella</taxon>
    </lineage>
</organism>
<dbReference type="KEGG" id="egd:GS424_014620"/>
<evidence type="ECO:0000313" key="1">
    <source>
        <dbReference type="EMBL" id="QOS67721.1"/>
    </source>
</evidence>
<dbReference type="InterPro" id="IPR000182">
    <property type="entry name" value="GNAT_dom"/>
</dbReference>
<dbReference type="Gene3D" id="3.40.630.30">
    <property type="match status" value="1"/>
</dbReference>
<dbReference type="Proteomes" id="UP000478463">
    <property type="component" value="Chromosome"/>
</dbReference>
<dbReference type="SUPFAM" id="SSF55729">
    <property type="entry name" value="Acyl-CoA N-acyltransferases (Nat)"/>
    <property type="match status" value="1"/>
</dbReference>
<dbReference type="EMBL" id="CP063310">
    <property type="protein sequence ID" value="QOS67721.1"/>
    <property type="molecule type" value="Genomic_DNA"/>
</dbReference>
<dbReference type="Pfam" id="PF00583">
    <property type="entry name" value="Acetyltransf_1"/>
    <property type="match status" value="1"/>
</dbReference>
<evidence type="ECO:0000313" key="2">
    <source>
        <dbReference type="Proteomes" id="UP000478463"/>
    </source>
</evidence>
<dbReference type="CDD" id="cd04301">
    <property type="entry name" value="NAT_SF"/>
    <property type="match status" value="1"/>
</dbReference>
<dbReference type="RefSeq" id="WP_160941211.1">
    <property type="nucleotide sequence ID" value="NZ_CP063310.1"/>
</dbReference>
<accession>A0A6L7IP12</accession>
<gene>
    <name evidence="1" type="ORF">GS424_014620</name>
</gene>
<sequence length="175" mass="20129">MSIAFDAVRTADDRQRLAALADEIWHEYWPALIGDAQTDYMVENFQSLGAIERDMREHAYEYWFLRAEDDGRIVGYTGGRVEPETNRYFISKVYLRAEERGKGFASQAIAFYERLCGERGLEAMYLTVNKQNDLGIRAYLGKGFETVDAVETDIGNGFVMDDFIMEKRLKPQPLV</sequence>
<proteinExistence type="predicted"/>